<reference evidence="6" key="2">
    <citation type="submission" date="2020-06" db="EMBL/GenBank/DDBJ databases">
        <title>Helianthus annuus Genome sequencing and assembly Release 2.</title>
        <authorList>
            <person name="Gouzy J."/>
            <person name="Langlade N."/>
            <person name="Munos S."/>
        </authorList>
    </citation>
    <scope>NUCLEOTIDE SEQUENCE</scope>
    <source>
        <tissue evidence="6">Leaves</tissue>
    </source>
</reference>
<evidence type="ECO:0000313" key="7">
    <source>
        <dbReference type="Proteomes" id="UP000215914"/>
    </source>
</evidence>
<protein>
    <submittedName>
        <fullName evidence="6">Transcription factor MYB-related family</fullName>
    </submittedName>
</protein>
<organism evidence="6 7">
    <name type="scientific">Helianthus annuus</name>
    <name type="common">Common sunflower</name>
    <dbReference type="NCBI Taxonomy" id="4232"/>
    <lineage>
        <taxon>Eukaryota</taxon>
        <taxon>Viridiplantae</taxon>
        <taxon>Streptophyta</taxon>
        <taxon>Embryophyta</taxon>
        <taxon>Tracheophyta</taxon>
        <taxon>Spermatophyta</taxon>
        <taxon>Magnoliopsida</taxon>
        <taxon>eudicotyledons</taxon>
        <taxon>Gunneridae</taxon>
        <taxon>Pentapetalae</taxon>
        <taxon>asterids</taxon>
        <taxon>campanulids</taxon>
        <taxon>Asterales</taxon>
        <taxon>Asteraceae</taxon>
        <taxon>Asteroideae</taxon>
        <taxon>Heliantheae alliance</taxon>
        <taxon>Heliantheae</taxon>
        <taxon>Helianthus</taxon>
    </lineage>
</organism>
<proteinExistence type="predicted"/>
<keyword evidence="7" id="KW-1185">Reference proteome</keyword>
<evidence type="ECO:0000259" key="4">
    <source>
        <dbReference type="PROSITE" id="PS50090"/>
    </source>
</evidence>
<dbReference type="PANTHER" id="PTHR47999:SF129">
    <property type="entry name" value="MYB106-RELATED"/>
    <property type="match status" value="1"/>
</dbReference>
<feature type="domain" description="Myb-like" evidence="4">
    <location>
        <begin position="6"/>
        <end position="38"/>
    </location>
</feature>
<evidence type="ECO:0000259" key="5">
    <source>
        <dbReference type="PROSITE" id="PS51294"/>
    </source>
</evidence>
<sequence length="78" mass="8986">MRPGGNTMVRKGPWTAEEDMLLKNYIQKYGEGKWHLVALNAGKHTFYMYVRFVDMFISLCSSNKNISCLCSFIYAVLP</sequence>
<feature type="domain" description="HTH myb-type" evidence="5">
    <location>
        <begin position="6"/>
        <end position="45"/>
    </location>
</feature>
<dbReference type="SUPFAM" id="SSF46689">
    <property type="entry name" value="Homeodomain-like"/>
    <property type="match status" value="1"/>
</dbReference>
<dbReference type="CDD" id="cd00167">
    <property type="entry name" value="SANT"/>
    <property type="match status" value="1"/>
</dbReference>
<dbReference type="PROSITE" id="PS50090">
    <property type="entry name" value="MYB_LIKE"/>
    <property type="match status" value="1"/>
</dbReference>
<evidence type="ECO:0000256" key="1">
    <source>
        <dbReference type="ARBA" id="ARBA00004123"/>
    </source>
</evidence>
<dbReference type="InterPro" id="IPR017930">
    <property type="entry name" value="Myb_dom"/>
</dbReference>
<dbReference type="InterPro" id="IPR001005">
    <property type="entry name" value="SANT/Myb"/>
</dbReference>
<dbReference type="PROSITE" id="PS51294">
    <property type="entry name" value="HTH_MYB"/>
    <property type="match status" value="1"/>
</dbReference>
<accession>A0A9K3DYP7</accession>
<dbReference type="EMBL" id="MNCJ02000330">
    <property type="protein sequence ID" value="KAF5763595.1"/>
    <property type="molecule type" value="Genomic_DNA"/>
</dbReference>
<comment type="caution">
    <text evidence="6">The sequence shown here is derived from an EMBL/GenBank/DDBJ whole genome shotgun (WGS) entry which is preliminary data.</text>
</comment>
<comment type="subcellular location">
    <subcellularLocation>
        <location evidence="1">Nucleus</location>
    </subcellularLocation>
</comment>
<dbReference type="Gramene" id="mRNA:HanXRQr2_Chr15g0682111">
    <property type="protein sequence ID" value="CDS:HanXRQr2_Chr15g0682111.1"/>
    <property type="gene ID" value="HanXRQr2_Chr15g0682111"/>
</dbReference>
<dbReference type="PANTHER" id="PTHR47999">
    <property type="entry name" value="TRANSCRIPTION FACTOR MYB8-RELATED-RELATED"/>
    <property type="match status" value="1"/>
</dbReference>
<dbReference type="Proteomes" id="UP000215914">
    <property type="component" value="Unassembled WGS sequence"/>
</dbReference>
<name>A0A9K3DYP7_HELAN</name>
<dbReference type="GO" id="GO:0005634">
    <property type="term" value="C:nucleus"/>
    <property type="evidence" value="ECO:0007669"/>
    <property type="project" value="UniProtKB-SubCell"/>
</dbReference>
<gene>
    <name evidence="6" type="ORF">HanXRQr2_Chr15g0682111</name>
</gene>
<dbReference type="AlphaFoldDB" id="A0A9K3DYP7"/>
<reference evidence="6" key="1">
    <citation type="journal article" date="2017" name="Nature">
        <title>The sunflower genome provides insights into oil metabolism, flowering and Asterid evolution.</title>
        <authorList>
            <person name="Badouin H."/>
            <person name="Gouzy J."/>
            <person name="Grassa C.J."/>
            <person name="Murat F."/>
            <person name="Staton S.E."/>
            <person name="Cottret L."/>
            <person name="Lelandais-Briere C."/>
            <person name="Owens G.L."/>
            <person name="Carrere S."/>
            <person name="Mayjonade B."/>
            <person name="Legrand L."/>
            <person name="Gill N."/>
            <person name="Kane N.C."/>
            <person name="Bowers J.E."/>
            <person name="Hubner S."/>
            <person name="Bellec A."/>
            <person name="Berard A."/>
            <person name="Berges H."/>
            <person name="Blanchet N."/>
            <person name="Boniface M.C."/>
            <person name="Brunel D."/>
            <person name="Catrice O."/>
            <person name="Chaidir N."/>
            <person name="Claudel C."/>
            <person name="Donnadieu C."/>
            <person name="Faraut T."/>
            <person name="Fievet G."/>
            <person name="Helmstetter N."/>
            <person name="King M."/>
            <person name="Knapp S.J."/>
            <person name="Lai Z."/>
            <person name="Le Paslier M.C."/>
            <person name="Lippi Y."/>
            <person name="Lorenzon L."/>
            <person name="Mandel J.R."/>
            <person name="Marage G."/>
            <person name="Marchand G."/>
            <person name="Marquand E."/>
            <person name="Bret-Mestries E."/>
            <person name="Morien E."/>
            <person name="Nambeesan S."/>
            <person name="Nguyen T."/>
            <person name="Pegot-Espagnet P."/>
            <person name="Pouilly N."/>
            <person name="Raftis F."/>
            <person name="Sallet E."/>
            <person name="Schiex T."/>
            <person name="Thomas J."/>
            <person name="Vandecasteele C."/>
            <person name="Vares D."/>
            <person name="Vear F."/>
            <person name="Vautrin S."/>
            <person name="Crespi M."/>
            <person name="Mangin B."/>
            <person name="Burke J.M."/>
            <person name="Salse J."/>
            <person name="Munos S."/>
            <person name="Vincourt P."/>
            <person name="Rieseberg L.H."/>
            <person name="Langlade N.B."/>
        </authorList>
    </citation>
    <scope>NUCLEOTIDE SEQUENCE</scope>
    <source>
        <tissue evidence="6">Leaves</tissue>
    </source>
</reference>
<keyword evidence="3" id="KW-0539">Nucleus</keyword>
<dbReference type="SMART" id="SM00717">
    <property type="entry name" value="SANT"/>
    <property type="match status" value="1"/>
</dbReference>
<evidence type="ECO:0000313" key="6">
    <source>
        <dbReference type="EMBL" id="KAF5763595.1"/>
    </source>
</evidence>
<dbReference type="GO" id="GO:0003677">
    <property type="term" value="F:DNA binding"/>
    <property type="evidence" value="ECO:0007669"/>
    <property type="project" value="UniProtKB-KW"/>
</dbReference>
<dbReference type="InterPro" id="IPR015495">
    <property type="entry name" value="Myb_TF_plants"/>
</dbReference>
<keyword evidence="2" id="KW-0238">DNA-binding</keyword>
<dbReference type="InterPro" id="IPR009057">
    <property type="entry name" value="Homeodomain-like_sf"/>
</dbReference>
<dbReference type="Pfam" id="PF00249">
    <property type="entry name" value="Myb_DNA-binding"/>
    <property type="match status" value="1"/>
</dbReference>
<dbReference type="Gene3D" id="1.10.10.60">
    <property type="entry name" value="Homeodomain-like"/>
    <property type="match status" value="1"/>
</dbReference>
<evidence type="ECO:0000256" key="3">
    <source>
        <dbReference type="ARBA" id="ARBA00023242"/>
    </source>
</evidence>
<evidence type="ECO:0000256" key="2">
    <source>
        <dbReference type="ARBA" id="ARBA00023125"/>
    </source>
</evidence>